<organism evidence="2">
    <name type="scientific">Anguilla anguilla</name>
    <name type="common">European freshwater eel</name>
    <name type="synonym">Muraena anguilla</name>
    <dbReference type="NCBI Taxonomy" id="7936"/>
    <lineage>
        <taxon>Eukaryota</taxon>
        <taxon>Metazoa</taxon>
        <taxon>Chordata</taxon>
        <taxon>Craniata</taxon>
        <taxon>Vertebrata</taxon>
        <taxon>Euteleostomi</taxon>
        <taxon>Actinopterygii</taxon>
        <taxon>Neopterygii</taxon>
        <taxon>Teleostei</taxon>
        <taxon>Anguilliformes</taxon>
        <taxon>Anguillidae</taxon>
        <taxon>Anguilla</taxon>
    </lineage>
</organism>
<keyword evidence="1" id="KW-0472">Membrane</keyword>
<reference evidence="2" key="2">
    <citation type="journal article" date="2015" name="Fish Shellfish Immunol.">
        <title>Early steps in the European eel (Anguilla anguilla)-Vibrio vulnificus interaction in the gills: Role of the RtxA13 toxin.</title>
        <authorList>
            <person name="Callol A."/>
            <person name="Pajuelo D."/>
            <person name="Ebbesson L."/>
            <person name="Teles M."/>
            <person name="MacKenzie S."/>
            <person name="Amaro C."/>
        </authorList>
    </citation>
    <scope>NUCLEOTIDE SEQUENCE</scope>
</reference>
<name>A0A0E9WJI9_ANGAN</name>
<proteinExistence type="predicted"/>
<keyword evidence="1" id="KW-0812">Transmembrane</keyword>
<sequence length="67" mass="7376">MARSILPVKPKNFLDNEETGSIKTRADMSADVFQLHSLVLGLILWICIMQAVAKRGSASPSFSRLKS</sequence>
<reference evidence="2" key="1">
    <citation type="submission" date="2014-11" db="EMBL/GenBank/DDBJ databases">
        <authorList>
            <person name="Amaro Gonzalez C."/>
        </authorList>
    </citation>
    <scope>NUCLEOTIDE SEQUENCE</scope>
</reference>
<dbReference type="EMBL" id="GBXM01018008">
    <property type="protein sequence ID" value="JAH90569.1"/>
    <property type="molecule type" value="Transcribed_RNA"/>
</dbReference>
<evidence type="ECO:0000313" key="2">
    <source>
        <dbReference type="EMBL" id="JAH90569.1"/>
    </source>
</evidence>
<evidence type="ECO:0000256" key="1">
    <source>
        <dbReference type="SAM" id="Phobius"/>
    </source>
</evidence>
<dbReference type="AlphaFoldDB" id="A0A0E9WJI9"/>
<accession>A0A0E9WJI9</accession>
<protein>
    <submittedName>
        <fullName evidence="2">Uncharacterized protein</fullName>
    </submittedName>
</protein>
<feature type="transmembrane region" description="Helical" evidence="1">
    <location>
        <begin position="33"/>
        <end position="53"/>
    </location>
</feature>
<keyword evidence="1" id="KW-1133">Transmembrane helix</keyword>